<dbReference type="AlphaFoldDB" id="A0A0V1ITT6"/>
<feature type="non-terminal residue" evidence="1">
    <location>
        <position position="67"/>
    </location>
</feature>
<dbReference type="EMBL" id="JYDV01000186">
    <property type="protein sequence ID" value="KRZ26139.1"/>
    <property type="molecule type" value="Genomic_DNA"/>
</dbReference>
<proteinExistence type="predicted"/>
<gene>
    <name evidence="2" type="ORF">T4B_1872</name>
    <name evidence="1" type="ORF">T4C_10481</name>
</gene>
<comment type="caution">
    <text evidence="1">The sequence shown here is derived from an EMBL/GenBank/DDBJ whole genome shotgun (WGS) entry which is preliminary data.</text>
</comment>
<organism evidence="1 4">
    <name type="scientific">Trichinella pseudospiralis</name>
    <name type="common">Parasitic roundworm</name>
    <dbReference type="NCBI Taxonomy" id="6337"/>
    <lineage>
        <taxon>Eukaryota</taxon>
        <taxon>Metazoa</taxon>
        <taxon>Ecdysozoa</taxon>
        <taxon>Nematoda</taxon>
        <taxon>Enoplea</taxon>
        <taxon>Dorylaimia</taxon>
        <taxon>Trichinellida</taxon>
        <taxon>Trichinellidae</taxon>
        <taxon>Trichinella</taxon>
    </lineage>
</organism>
<name>A0A0V1ITT6_TRIPS</name>
<protein>
    <submittedName>
        <fullName evidence="1">Uncharacterized protein</fullName>
    </submittedName>
</protein>
<dbReference type="Proteomes" id="UP000054826">
    <property type="component" value="Unassembled WGS sequence"/>
</dbReference>
<keyword evidence="3" id="KW-1185">Reference proteome</keyword>
<evidence type="ECO:0000313" key="3">
    <source>
        <dbReference type="Proteomes" id="UP000054805"/>
    </source>
</evidence>
<accession>A0A0V1ITT6</accession>
<evidence type="ECO:0000313" key="4">
    <source>
        <dbReference type="Proteomes" id="UP000054826"/>
    </source>
</evidence>
<evidence type="ECO:0000313" key="2">
    <source>
        <dbReference type="EMBL" id="KRZ29802.1"/>
    </source>
</evidence>
<dbReference type="EMBL" id="JYDS01000041">
    <property type="protein sequence ID" value="KRZ29802.1"/>
    <property type="molecule type" value="Genomic_DNA"/>
</dbReference>
<feature type="non-terminal residue" evidence="1">
    <location>
        <position position="1"/>
    </location>
</feature>
<sequence length="67" mass="8054">LPHASLFNNLPLRELAYKQLDLCLKYTQAHDTRTFFFDFLLSKFFSWVYIFNEKILLCESFLPFSIV</sequence>
<reference evidence="3 4" key="1">
    <citation type="submission" date="2015-01" db="EMBL/GenBank/DDBJ databases">
        <title>Evolution of Trichinella species and genotypes.</title>
        <authorList>
            <person name="Korhonen P.K."/>
            <person name="Edoardo P."/>
            <person name="Giuseppe L.R."/>
            <person name="Gasser R.B."/>
        </authorList>
    </citation>
    <scope>NUCLEOTIDE SEQUENCE [LARGE SCALE GENOMIC DNA]</scope>
    <source>
        <strain evidence="1">ISS176</strain>
        <strain evidence="2">ISS588</strain>
    </source>
</reference>
<evidence type="ECO:0000313" key="1">
    <source>
        <dbReference type="EMBL" id="KRZ26139.1"/>
    </source>
</evidence>
<dbReference type="Proteomes" id="UP000054805">
    <property type="component" value="Unassembled WGS sequence"/>
</dbReference>